<proteinExistence type="predicted"/>
<sequence length="77" mass="9231">MLYSNGKFSPIMEVPFEEDPVKHYETIKQIQEHEKPEFIVGHGNLGLSETSMSEKLQQRKLKDFRENELMFWLQLKF</sequence>
<dbReference type="EMBL" id="BPLR01002253">
    <property type="protein sequence ID" value="GIX71784.1"/>
    <property type="molecule type" value="Genomic_DNA"/>
</dbReference>
<dbReference type="AlphaFoldDB" id="A0AAV4MGZ8"/>
<name>A0AAV4MGZ8_CAEEX</name>
<organism evidence="1 2">
    <name type="scientific">Caerostris extrusa</name>
    <name type="common">Bark spider</name>
    <name type="synonym">Caerostris bankana</name>
    <dbReference type="NCBI Taxonomy" id="172846"/>
    <lineage>
        <taxon>Eukaryota</taxon>
        <taxon>Metazoa</taxon>
        <taxon>Ecdysozoa</taxon>
        <taxon>Arthropoda</taxon>
        <taxon>Chelicerata</taxon>
        <taxon>Arachnida</taxon>
        <taxon>Araneae</taxon>
        <taxon>Araneomorphae</taxon>
        <taxon>Entelegynae</taxon>
        <taxon>Araneoidea</taxon>
        <taxon>Araneidae</taxon>
        <taxon>Caerostris</taxon>
    </lineage>
</organism>
<evidence type="ECO:0000313" key="2">
    <source>
        <dbReference type="Proteomes" id="UP001054945"/>
    </source>
</evidence>
<dbReference type="Proteomes" id="UP001054945">
    <property type="component" value="Unassembled WGS sequence"/>
</dbReference>
<comment type="caution">
    <text evidence="1">The sequence shown here is derived from an EMBL/GenBank/DDBJ whole genome shotgun (WGS) entry which is preliminary data.</text>
</comment>
<protein>
    <submittedName>
        <fullName evidence="1">Uncharacterized protein</fullName>
    </submittedName>
</protein>
<gene>
    <name evidence="1" type="ORF">CEXT_763401</name>
</gene>
<evidence type="ECO:0000313" key="1">
    <source>
        <dbReference type="EMBL" id="GIX71784.1"/>
    </source>
</evidence>
<reference evidence="1 2" key="1">
    <citation type="submission" date="2021-06" db="EMBL/GenBank/DDBJ databases">
        <title>Caerostris extrusa draft genome.</title>
        <authorList>
            <person name="Kono N."/>
            <person name="Arakawa K."/>
        </authorList>
    </citation>
    <scope>NUCLEOTIDE SEQUENCE [LARGE SCALE GENOMIC DNA]</scope>
</reference>
<keyword evidence="2" id="KW-1185">Reference proteome</keyword>
<accession>A0AAV4MGZ8</accession>